<feature type="domain" description="CYTH" evidence="1">
    <location>
        <begin position="18"/>
        <end position="216"/>
    </location>
</feature>
<dbReference type="GO" id="GO:0050355">
    <property type="term" value="F:inorganic triphosphate phosphatase activity"/>
    <property type="evidence" value="ECO:0007669"/>
    <property type="project" value="InterPro"/>
</dbReference>
<proteinExistence type="predicted"/>
<gene>
    <name evidence="2" type="ORF">SAMN05421848_2118</name>
</gene>
<dbReference type="EMBL" id="FOLY01000004">
    <property type="protein sequence ID" value="SFC62929.1"/>
    <property type="molecule type" value="Genomic_DNA"/>
</dbReference>
<dbReference type="STRING" id="402385.SAMN05421848_2118"/>
<dbReference type="SUPFAM" id="SSF55154">
    <property type="entry name" value="CYTH-like phosphatases"/>
    <property type="match status" value="1"/>
</dbReference>
<organism evidence="2 3">
    <name type="scientific">Kushneria avicenniae</name>
    <dbReference type="NCBI Taxonomy" id="402385"/>
    <lineage>
        <taxon>Bacteria</taxon>
        <taxon>Pseudomonadati</taxon>
        <taxon>Pseudomonadota</taxon>
        <taxon>Gammaproteobacteria</taxon>
        <taxon>Oceanospirillales</taxon>
        <taxon>Halomonadaceae</taxon>
        <taxon>Kushneria</taxon>
    </lineage>
</organism>
<dbReference type="OrthoDB" id="3034217at2"/>
<evidence type="ECO:0000313" key="2">
    <source>
        <dbReference type="EMBL" id="SFC62929.1"/>
    </source>
</evidence>
<dbReference type="PANTHER" id="PTHR39569">
    <property type="entry name" value="INORGANIC TRIPHOSPHATASE"/>
    <property type="match status" value="1"/>
</dbReference>
<dbReference type="PROSITE" id="PS51707">
    <property type="entry name" value="CYTH"/>
    <property type="match status" value="1"/>
</dbReference>
<dbReference type="CDD" id="cd07756">
    <property type="entry name" value="CYTH-like_Pase_CHAD"/>
    <property type="match status" value="1"/>
</dbReference>
<evidence type="ECO:0000313" key="3">
    <source>
        <dbReference type="Proteomes" id="UP000199046"/>
    </source>
</evidence>
<dbReference type="Proteomes" id="UP000199046">
    <property type="component" value="Unassembled WGS sequence"/>
</dbReference>
<accession>A0A1I1KQ69</accession>
<dbReference type="InterPro" id="IPR023577">
    <property type="entry name" value="CYTH_domain"/>
</dbReference>
<dbReference type="Gene3D" id="2.40.320.10">
    <property type="entry name" value="Hypothetical Protein Pfu-838710-001"/>
    <property type="match status" value="1"/>
</dbReference>
<dbReference type="InterPro" id="IPR039013">
    <property type="entry name" value="YgiF"/>
</dbReference>
<dbReference type="RefSeq" id="WP_090133729.1">
    <property type="nucleotide sequence ID" value="NZ_FOLY01000004.1"/>
</dbReference>
<dbReference type="AlphaFoldDB" id="A0A1I1KQ69"/>
<dbReference type="SMART" id="SM01118">
    <property type="entry name" value="CYTH"/>
    <property type="match status" value="1"/>
</dbReference>
<name>A0A1I1KQ69_9GAMM</name>
<evidence type="ECO:0000259" key="1">
    <source>
        <dbReference type="PROSITE" id="PS51707"/>
    </source>
</evidence>
<dbReference type="InterPro" id="IPR033469">
    <property type="entry name" value="CYTH-like_dom_sf"/>
</dbReference>
<dbReference type="PANTHER" id="PTHR39569:SF1">
    <property type="entry name" value="INORGANIC TRIPHOSPHATASE"/>
    <property type="match status" value="1"/>
</dbReference>
<reference evidence="3" key="1">
    <citation type="submission" date="2016-10" db="EMBL/GenBank/DDBJ databases">
        <authorList>
            <person name="Varghese N."/>
            <person name="Submissions S."/>
        </authorList>
    </citation>
    <scope>NUCLEOTIDE SEQUENCE [LARGE SCALE GENOMIC DNA]</scope>
    <source>
        <strain evidence="3">DSM 23439</strain>
    </source>
</reference>
<dbReference type="Pfam" id="PF01928">
    <property type="entry name" value="CYTH"/>
    <property type="match status" value="1"/>
</dbReference>
<sequence length="303" mass="34094">MTASTHDDACVNNSPRTPQEIELKLALGRDSVDALKHHPLLEKTPPEVHRLANVYYDTPELALEAHRVALRLRGDGTRFVQTVKTAGSGQGGLHTRGEWETAREEERLDTDWLASLEVPPFDDSDTLKALQGVYRTDFERTQWLVEHNGSRIELALDIGEIVVGERRVDIHEIELELKDGQEDALWSLADQLALHCALRPANASKAARAASLREQHWALPACALGRPDQCLERAILALDAWQDSQQQAFLYASRQALLNLTRHDDPGVSTLAGRLGDALSRPDWLDCRFGQQWLLLMQHLYRQ</sequence>
<protein>
    <submittedName>
        <fullName evidence="2">Triphosphatase</fullName>
    </submittedName>
</protein>
<dbReference type="GO" id="GO:0046872">
    <property type="term" value="F:metal ion binding"/>
    <property type="evidence" value="ECO:0007669"/>
    <property type="project" value="TreeGrafter"/>
</dbReference>
<keyword evidence="3" id="KW-1185">Reference proteome</keyword>